<protein>
    <submittedName>
        <fullName evidence="2">Uncharacterized protein</fullName>
    </submittedName>
</protein>
<evidence type="ECO:0000256" key="1">
    <source>
        <dbReference type="SAM" id="MobiDB-lite"/>
    </source>
</evidence>
<gene>
    <name evidence="2" type="ORF">N7492_002559</name>
</gene>
<evidence type="ECO:0000313" key="3">
    <source>
        <dbReference type="Proteomes" id="UP001146351"/>
    </source>
</evidence>
<comment type="caution">
    <text evidence="2">The sequence shown here is derived from an EMBL/GenBank/DDBJ whole genome shotgun (WGS) entry which is preliminary data.</text>
</comment>
<dbReference type="OrthoDB" id="4337177at2759"/>
<keyword evidence="3" id="KW-1185">Reference proteome</keyword>
<dbReference type="AlphaFoldDB" id="A0A9W9LW50"/>
<evidence type="ECO:0000313" key="2">
    <source>
        <dbReference type="EMBL" id="KAJ5179349.1"/>
    </source>
</evidence>
<dbReference type="EMBL" id="JAPQKO010000002">
    <property type="protein sequence ID" value="KAJ5179349.1"/>
    <property type="molecule type" value="Genomic_DNA"/>
</dbReference>
<proteinExistence type="predicted"/>
<organism evidence="2 3">
    <name type="scientific">Penicillium capsulatum</name>
    <dbReference type="NCBI Taxonomy" id="69766"/>
    <lineage>
        <taxon>Eukaryota</taxon>
        <taxon>Fungi</taxon>
        <taxon>Dikarya</taxon>
        <taxon>Ascomycota</taxon>
        <taxon>Pezizomycotina</taxon>
        <taxon>Eurotiomycetes</taxon>
        <taxon>Eurotiomycetidae</taxon>
        <taxon>Eurotiales</taxon>
        <taxon>Aspergillaceae</taxon>
        <taxon>Penicillium</taxon>
    </lineage>
</organism>
<reference evidence="2" key="1">
    <citation type="submission" date="2022-11" db="EMBL/GenBank/DDBJ databases">
        <authorList>
            <person name="Petersen C."/>
        </authorList>
    </citation>
    <scope>NUCLEOTIDE SEQUENCE</scope>
    <source>
        <strain evidence="2">IBT 21917</strain>
    </source>
</reference>
<sequence length="295" mass="33446">MGHLNLPKIVMRFRKKRRRSKETQEPTHHFTIAKLQAQSTMYQHDLEDVREETMQLKKQVAESDWLLCLAQTRLQNLKRLPVTEVGENRPSCNASISPRCNPVPVWIDEIWLCFEANDASLKAAERHWQHQAPRVALEVILKAIQGSHLSTFEQIRRHLFVAALQFTLERYSESMQCLAMAFGLLDHPSEPHGDHSRELVGLAYYIQGRNLMVAGEFEAAYVSFSRAQSTPGLYRMVRKYQGVVVIDSTGAVPYDPASVRSLPQPCLNTSDTKDGSMCPPVPESVSGYTMQGRPV</sequence>
<name>A0A9W9LW50_9EURO</name>
<reference evidence="2" key="2">
    <citation type="journal article" date="2023" name="IMA Fungus">
        <title>Comparative genomic study of the Penicillium genus elucidates a diverse pangenome and 15 lateral gene transfer events.</title>
        <authorList>
            <person name="Petersen C."/>
            <person name="Sorensen T."/>
            <person name="Nielsen M.R."/>
            <person name="Sondergaard T.E."/>
            <person name="Sorensen J.L."/>
            <person name="Fitzpatrick D.A."/>
            <person name="Frisvad J.C."/>
            <person name="Nielsen K.L."/>
        </authorList>
    </citation>
    <scope>NUCLEOTIDE SEQUENCE</scope>
    <source>
        <strain evidence="2">IBT 21917</strain>
    </source>
</reference>
<accession>A0A9W9LW50</accession>
<dbReference type="Proteomes" id="UP001146351">
    <property type="component" value="Unassembled WGS sequence"/>
</dbReference>
<feature type="region of interest" description="Disordered" evidence="1">
    <location>
        <begin position="270"/>
        <end position="295"/>
    </location>
</feature>